<organism evidence="2">
    <name type="scientific">Pararge aegeria</name>
    <name type="common">speckled wood butterfly</name>
    <dbReference type="NCBI Taxonomy" id="116150"/>
    <lineage>
        <taxon>Eukaryota</taxon>
        <taxon>Metazoa</taxon>
        <taxon>Ecdysozoa</taxon>
        <taxon>Arthropoda</taxon>
        <taxon>Hexapoda</taxon>
        <taxon>Insecta</taxon>
        <taxon>Pterygota</taxon>
        <taxon>Neoptera</taxon>
        <taxon>Endopterygota</taxon>
        <taxon>Lepidoptera</taxon>
        <taxon>Glossata</taxon>
        <taxon>Ditrysia</taxon>
        <taxon>Papilionoidea</taxon>
        <taxon>Nymphalidae</taxon>
        <taxon>Satyrinae</taxon>
        <taxon>Satyrini</taxon>
        <taxon>Parargina</taxon>
        <taxon>Pararge</taxon>
    </lineage>
</organism>
<evidence type="ECO:0000256" key="1">
    <source>
        <dbReference type="SAM" id="MobiDB-lite"/>
    </source>
</evidence>
<protein>
    <submittedName>
        <fullName evidence="2">Uncharacterized protein</fullName>
    </submittedName>
</protein>
<feature type="region of interest" description="Disordered" evidence="1">
    <location>
        <begin position="1"/>
        <end position="26"/>
    </location>
</feature>
<dbReference type="AlphaFoldDB" id="S4PGD4"/>
<feature type="non-terminal residue" evidence="2">
    <location>
        <position position="83"/>
    </location>
</feature>
<name>S4PGD4_9NEOP</name>
<accession>S4PGD4</accession>
<sequence length="83" mass="8823">AAAPVNGAAAPSHDGRSKHVARHSIKSGDAVPDKIYSMMCCETGEFRPAVSIRRAELLNPDAHAGRGHISRCTASVRRPCDMV</sequence>
<feature type="compositionally biased region" description="Basic residues" evidence="1">
    <location>
        <begin position="16"/>
        <end position="25"/>
    </location>
</feature>
<reference evidence="2" key="1">
    <citation type="journal article" date="2013" name="BMC Genomics">
        <title>Unscrambling butterfly oogenesis.</title>
        <authorList>
            <person name="Carter J.M."/>
            <person name="Baker S.C."/>
            <person name="Pink R."/>
            <person name="Carter D.R."/>
            <person name="Collins A."/>
            <person name="Tomlin J."/>
            <person name="Gibbs M."/>
            <person name="Breuker C.J."/>
        </authorList>
    </citation>
    <scope>NUCLEOTIDE SEQUENCE</scope>
    <source>
        <tissue evidence="2">Ovary</tissue>
    </source>
</reference>
<proteinExistence type="predicted"/>
<evidence type="ECO:0000313" key="2">
    <source>
        <dbReference type="EMBL" id="JAA89989.1"/>
    </source>
</evidence>
<dbReference type="EMBL" id="GAIX01002571">
    <property type="protein sequence ID" value="JAA89989.1"/>
    <property type="molecule type" value="Transcribed_RNA"/>
</dbReference>
<feature type="non-terminal residue" evidence="2">
    <location>
        <position position="1"/>
    </location>
</feature>
<reference evidence="2" key="2">
    <citation type="submission" date="2013-05" db="EMBL/GenBank/DDBJ databases">
        <authorList>
            <person name="Carter J.-M."/>
            <person name="Baker S.C."/>
            <person name="Pink R."/>
            <person name="Carter D.R.F."/>
            <person name="Collins A."/>
            <person name="Tomlin J."/>
            <person name="Gibbs M."/>
            <person name="Breuker C.J."/>
        </authorList>
    </citation>
    <scope>NUCLEOTIDE SEQUENCE</scope>
    <source>
        <tissue evidence="2">Ovary</tissue>
    </source>
</reference>
<feature type="compositionally biased region" description="Low complexity" evidence="1">
    <location>
        <begin position="1"/>
        <end position="10"/>
    </location>
</feature>